<accession>A0A7M5XF54</accession>
<feature type="transmembrane region" description="Helical" evidence="1">
    <location>
        <begin position="154"/>
        <end position="175"/>
    </location>
</feature>
<proteinExistence type="predicted"/>
<dbReference type="InterPro" id="IPR003599">
    <property type="entry name" value="Ig_sub"/>
</dbReference>
<evidence type="ECO:0000313" key="4">
    <source>
        <dbReference type="Proteomes" id="UP000594262"/>
    </source>
</evidence>
<keyword evidence="1" id="KW-0472">Membrane</keyword>
<sequence>MLEAMCMDSVGWLTHRKKRNMFDRLVCLIAFLAAFQTALIEAGSAEESISNGTTPLHITREETAKKGKPIDLHCIVAPRGKGVKIVWTAEKNTINAEVNVNDDKYAYHQGDPRILTINNVGYGDRDWYTCTSTSAENVTSTIKIRLRVRDPLGAVWPVIGILVESLLLFVIIFVYEYTKAKPSDVTVKVSKSGGEMKLVQS</sequence>
<dbReference type="InterPro" id="IPR007110">
    <property type="entry name" value="Ig-like_dom"/>
</dbReference>
<dbReference type="OrthoDB" id="5857104at2759"/>
<evidence type="ECO:0000313" key="3">
    <source>
        <dbReference type="EnsemblMetazoa" id="CLYHEMP022350.2"/>
    </source>
</evidence>
<organism evidence="3 4">
    <name type="scientific">Clytia hemisphaerica</name>
    <dbReference type="NCBI Taxonomy" id="252671"/>
    <lineage>
        <taxon>Eukaryota</taxon>
        <taxon>Metazoa</taxon>
        <taxon>Cnidaria</taxon>
        <taxon>Hydrozoa</taxon>
        <taxon>Hydroidolina</taxon>
        <taxon>Leptothecata</taxon>
        <taxon>Obeliida</taxon>
        <taxon>Clytiidae</taxon>
        <taxon>Clytia</taxon>
    </lineage>
</organism>
<keyword evidence="1" id="KW-0812">Transmembrane</keyword>
<dbReference type="AlphaFoldDB" id="A0A7M5XF54"/>
<dbReference type="SMART" id="SM00409">
    <property type="entry name" value="IG"/>
    <property type="match status" value="1"/>
</dbReference>
<keyword evidence="1" id="KW-1133">Transmembrane helix</keyword>
<dbReference type="RefSeq" id="XP_066926754.1">
    <property type="nucleotide sequence ID" value="XM_067070653.1"/>
</dbReference>
<dbReference type="Proteomes" id="UP000594262">
    <property type="component" value="Unplaced"/>
</dbReference>
<dbReference type="GeneID" id="136814138"/>
<keyword evidence="4" id="KW-1185">Reference proteome</keyword>
<protein>
    <recommendedName>
        <fullName evidence="2">Ig-like domain-containing protein</fullName>
    </recommendedName>
</protein>
<dbReference type="InterPro" id="IPR013783">
    <property type="entry name" value="Ig-like_fold"/>
</dbReference>
<evidence type="ECO:0000256" key="1">
    <source>
        <dbReference type="SAM" id="Phobius"/>
    </source>
</evidence>
<dbReference type="InterPro" id="IPR036179">
    <property type="entry name" value="Ig-like_dom_sf"/>
</dbReference>
<reference evidence="3" key="1">
    <citation type="submission" date="2021-01" db="UniProtKB">
        <authorList>
            <consortium name="EnsemblMetazoa"/>
        </authorList>
    </citation>
    <scope>IDENTIFICATION</scope>
</reference>
<name>A0A7M5XF54_9CNID</name>
<evidence type="ECO:0000259" key="2">
    <source>
        <dbReference type="PROSITE" id="PS50835"/>
    </source>
</evidence>
<dbReference type="Gene3D" id="2.60.40.10">
    <property type="entry name" value="Immunoglobulins"/>
    <property type="match status" value="1"/>
</dbReference>
<dbReference type="SUPFAM" id="SSF48726">
    <property type="entry name" value="Immunoglobulin"/>
    <property type="match status" value="1"/>
</dbReference>
<dbReference type="PROSITE" id="PS50835">
    <property type="entry name" value="IG_LIKE"/>
    <property type="match status" value="1"/>
</dbReference>
<dbReference type="EnsemblMetazoa" id="CLYHEMT022350.2">
    <property type="protein sequence ID" value="CLYHEMP022350.2"/>
    <property type="gene ID" value="CLYHEMG022350"/>
</dbReference>
<feature type="domain" description="Ig-like" evidence="2">
    <location>
        <begin position="55"/>
        <end position="143"/>
    </location>
</feature>